<accession>A0A7R8ZUT4</accession>
<reference evidence="1" key="1">
    <citation type="submission" date="2020-11" db="EMBL/GenBank/DDBJ databases">
        <authorList>
            <person name="Tran Van P."/>
        </authorList>
    </citation>
    <scope>NUCLEOTIDE SEQUENCE</scope>
</reference>
<protein>
    <submittedName>
        <fullName evidence="1">Uncharacterized protein</fullName>
    </submittedName>
</protein>
<dbReference type="SUPFAM" id="SSF50978">
    <property type="entry name" value="WD40 repeat-like"/>
    <property type="match status" value="1"/>
</dbReference>
<dbReference type="GO" id="GO:0005813">
    <property type="term" value="C:centrosome"/>
    <property type="evidence" value="ECO:0007669"/>
    <property type="project" value="TreeGrafter"/>
</dbReference>
<dbReference type="SMART" id="SM00320">
    <property type="entry name" value="WD40"/>
    <property type="match status" value="4"/>
</dbReference>
<dbReference type="Gene3D" id="2.130.10.10">
    <property type="entry name" value="YVTN repeat-like/Quinoprotein amine dehydrogenase"/>
    <property type="match status" value="1"/>
</dbReference>
<dbReference type="GO" id="GO:0000922">
    <property type="term" value="C:spindle pole"/>
    <property type="evidence" value="ECO:0007669"/>
    <property type="project" value="TreeGrafter"/>
</dbReference>
<dbReference type="InterPro" id="IPR001680">
    <property type="entry name" value="WD40_rpt"/>
</dbReference>
<dbReference type="InterPro" id="IPR015943">
    <property type="entry name" value="WD40/YVTN_repeat-like_dom_sf"/>
</dbReference>
<dbReference type="GO" id="GO:0005737">
    <property type="term" value="C:cytoplasm"/>
    <property type="evidence" value="ECO:0007669"/>
    <property type="project" value="TreeGrafter"/>
</dbReference>
<dbReference type="GO" id="GO:0005814">
    <property type="term" value="C:centriole"/>
    <property type="evidence" value="ECO:0007669"/>
    <property type="project" value="TreeGrafter"/>
</dbReference>
<dbReference type="EMBL" id="OB664959">
    <property type="protein sequence ID" value="CAD7232665.1"/>
    <property type="molecule type" value="Genomic_DNA"/>
</dbReference>
<dbReference type="GO" id="GO:0043015">
    <property type="term" value="F:gamma-tubulin binding"/>
    <property type="evidence" value="ECO:0007669"/>
    <property type="project" value="TreeGrafter"/>
</dbReference>
<evidence type="ECO:0000313" key="1">
    <source>
        <dbReference type="EMBL" id="CAD7232665.1"/>
    </source>
</evidence>
<dbReference type="GO" id="GO:0036064">
    <property type="term" value="C:ciliary basal body"/>
    <property type="evidence" value="ECO:0007669"/>
    <property type="project" value="TreeGrafter"/>
</dbReference>
<proteinExistence type="predicted"/>
<dbReference type="InterPro" id="IPR052818">
    <property type="entry name" value="NEDD1_Spindle_Assembly"/>
</dbReference>
<organism evidence="1">
    <name type="scientific">Cyprideis torosa</name>
    <dbReference type="NCBI Taxonomy" id="163714"/>
    <lineage>
        <taxon>Eukaryota</taxon>
        <taxon>Metazoa</taxon>
        <taxon>Ecdysozoa</taxon>
        <taxon>Arthropoda</taxon>
        <taxon>Crustacea</taxon>
        <taxon>Oligostraca</taxon>
        <taxon>Ostracoda</taxon>
        <taxon>Podocopa</taxon>
        <taxon>Podocopida</taxon>
        <taxon>Cytherocopina</taxon>
        <taxon>Cytheroidea</taxon>
        <taxon>Cytherideidae</taxon>
        <taxon>Cyprideis</taxon>
    </lineage>
</organism>
<dbReference type="GO" id="GO:0007020">
    <property type="term" value="P:microtubule nucleation"/>
    <property type="evidence" value="ECO:0007669"/>
    <property type="project" value="TreeGrafter"/>
</dbReference>
<name>A0A7R8ZUT4_9CRUS</name>
<dbReference type="InterPro" id="IPR036322">
    <property type="entry name" value="WD40_repeat_dom_sf"/>
</dbReference>
<dbReference type="OrthoDB" id="1602884at2759"/>
<dbReference type="PANTHER" id="PTHR44414:SF1">
    <property type="entry name" value="PROTEIN NEDD1"/>
    <property type="match status" value="1"/>
</dbReference>
<gene>
    <name evidence="1" type="ORF">CTOB1V02_LOCUS10496</name>
</gene>
<dbReference type="AlphaFoldDB" id="A0A7R8ZUT4"/>
<sequence>MGTFRCINTSLDVAGLPTAATFCSGRTSKLISYGLSSPPQLVVYEISSKTVKKRLPLPDNGVPCNLTQILWSPKDTHIAVGTSQGSVMVLNYRTYSFSRDLAGHDDLPIRSLTFKDNYLATTDDSGRFAVYDWERESLLHCFEKLHAGPAFDGDISPINSKLMASVGLDKRLQFVDPFIPKVVSTQHLEEPGTAVAFHPMGYQLVVGHSDGSFALIDIRTWKTLLSAVHGQSSSVNSVRFFSDAMIKRMTRSTPGLNTSVGGQGTD</sequence>
<dbReference type="PANTHER" id="PTHR44414">
    <property type="entry name" value="PROTEIN NEDD1"/>
    <property type="match status" value="1"/>
</dbReference>
<dbReference type="GO" id="GO:0000278">
    <property type="term" value="P:mitotic cell cycle"/>
    <property type="evidence" value="ECO:0007669"/>
    <property type="project" value="TreeGrafter"/>
</dbReference>